<proteinExistence type="predicted"/>
<dbReference type="EMBL" id="LR798199">
    <property type="protein sequence ID" value="CAB5155758.1"/>
    <property type="molecule type" value="Genomic_DNA"/>
</dbReference>
<protein>
    <submittedName>
        <fullName evidence="2">Uncharacterized protein</fullName>
    </submittedName>
</protein>
<name>A0A6J7W7Z1_9CAUD</name>
<organism evidence="2">
    <name type="scientific">uncultured Caudovirales phage</name>
    <dbReference type="NCBI Taxonomy" id="2100421"/>
    <lineage>
        <taxon>Viruses</taxon>
        <taxon>Duplodnaviria</taxon>
        <taxon>Heunggongvirae</taxon>
        <taxon>Uroviricota</taxon>
        <taxon>Caudoviricetes</taxon>
        <taxon>Peduoviridae</taxon>
        <taxon>Maltschvirus</taxon>
        <taxon>Maltschvirus maltsch</taxon>
    </lineage>
</organism>
<evidence type="ECO:0000256" key="1">
    <source>
        <dbReference type="SAM" id="MobiDB-lite"/>
    </source>
</evidence>
<feature type="compositionally biased region" description="Basic and acidic residues" evidence="1">
    <location>
        <begin position="17"/>
        <end position="36"/>
    </location>
</feature>
<reference evidence="2" key="1">
    <citation type="submission" date="2020-05" db="EMBL/GenBank/DDBJ databases">
        <authorList>
            <person name="Chiriac C."/>
            <person name="Salcher M."/>
            <person name="Ghai R."/>
            <person name="Kavagutti S V."/>
        </authorList>
    </citation>
    <scope>NUCLEOTIDE SEQUENCE</scope>
</reference>
<gene>
    <name evidence="2" type="ORF">UFOVP150_27</name>
</gene>
<sequence>MDYDIAKHIPVGQLPDGDLKDPEKEQEEIKETPSKK</sequence>
<accession>A0A6J7W7Z1</accession>
<evidence type="ECO:0000313" key="2">
    <source>
        <dbReference type="EMBL" id="CAB5155758.1"/>
    </source>
</evidence>
<feature type="region of interest" description="Disordered" evidence="1">
    <location>
        <begin position="1"/>
        <end position="36"/>
    </location>
</feature>